<dbReference type="InterPro" id="IPR057670">
    <property type="entry name" value="SH3_retrovirus"/>
</dbReference>
<accession>A0A2Z6PC84</accession>
<protein>
    <recommendedName>
        <fullName evidence="4">Integrase catalytic domain-containing protein</fullName>
    </recommendedName>
</protein>
<evidence type="ECO:0000259" key="4">
    <source>
        <dbReference type="PROSITE" id="PS50994"/>
    </source>
</evidence>
<dbReference type="AlphaFoldDB" id="A0A2Z6PC84"/>
<dbReference type="PANTHER" id="PTHR42648">
    <property type="entry name" value="TRANSPOSASE, PUTATIVE-RELATED"/>
    <property type="match status" value="1"/>
</dbReference>
<dbReference type="Pfam" id="PF00665">
    <property type="entry name" value="rve"/>
    <property type="match status" value="1"/>
</dbReference>
<keyword evidence="2" id="KW-0378">Hydrolase</keyword>
<dbReference type="InterPro" id="IPR013103">
    <property type="entry name" value="RVT_2"/>
</dbReference>
<reference evidence="6" key="1">
    <citation type="journal article" date="2017" name="Front. Plant Sci.">
        <title>Climate Clever Clovers: New Paradigm to Reduce the Environmental Footprint of Ruminants by Breeding Low Methanogenic Forages Utilizing Haplotype Variation.</title>
        <authorList>
            <person name="Kaur P."/>
            <person name="Appels R."/>
            <person name="Bayer P.E."/>
            <person name="Keeble-Gagnere G."/>
            <person name="Wang J."/>
            <person name="Hirakawa H."/>
            <person name="Shirasawa K."/>
            <person name="Vercoe P."/>
            <person name="Stefanova K."/>
            <person name="Durmic Z."/>
            <person name="Nichols P."/>
            <person name="Revell C."/>
            <person name="Isobe S.N."/>
            <person name="Edwards D."/>
            <person name="Erskine W."/>
        </authorList>
    </citation>
    <scope>NUCLEOTIDE SEQUENCE [LARGE SCALE GENOMIC DNA]</scope>
    <source>
        <strain evidence="6">cv. Daliak</strain>
    </source>
</reference>
<feature type="compositionally biased region" description="Low complexity" evidence="3">
    <location>
        <begin position="709"/>
        <end position="724"/>
    </location>
</feature>
<dbReference type="GO" id="GO:0016787">
    <property type="term" value="F:hydrolase activity"/>
    <property type="evidence" value="ECO:0007669"/>
    <property type="project" value="UniProtKB-KW"/>
</dbReference>
<dbReference type="Gene3D" id="3.30.420.10">
    <property type="entry name" value="Ribonuclease H-like superfamily/Ribonuclease H"/>
    <property type="match status" value="1"/>
</dbReference>
<dbReference type="Proteomes" id="UP000242715">
    <property type="component" value="Unassembled WGS sequence"/>
</dbReference>
<dbReference type="GO" id="GO:0003676">
    <property type="term" value="F:nucleic acid binding"/>
    <property type="evidence" value="ECO:0007669"/>
    <property type="project" value="InterPro"/>
</dbReference>
<keyword evidence="1" id="KW-0479">Metal-binding</keyword>
<dbReference type="InterPro" id="IPR001584">
    <property type="entry name" value="Integrase_cat-core"/>
</dbReference>
<proteinExistence type="predicted"/>
<dbReference type="InterPro" id="IPR012337">
    <property type="entry name" value="RNaseH-like_sf"/>
</dbReference>
<organism evidence="5 6">
    <name type="scientific">Trifolium subterraneum</name>
    <name type="common">Subterranean clover</name>
    <dbReference type="NCBI Taxonomy" id="3900"/>
    <lineage>
        <taxon>Eukaryota</taxon>
        <taxon>Viridiplantae</taxon>
        <taxon>Streptophyta</taxon>
        <taxon>Embryophyta</taxon>
        <taxon>Tracheophyta</taxon>
        <taxon>Spermatophyta</taxon>
        <taxon>Magnoliopsida</taxon>
        <taxon>eudicotyledons</taxon>
        <taxon>Gunneridae</taxon>
        <taxon>Pentapetalae</taxon>
        <taxon>rosids</taxon>
        <taxon>fabids</taxon>
        <taxon>Fabales</taxon>
        <taxon>Fabaceae</taxon>
        <taxon>Papilionoideae</taxon>
        <taxon>50 kb inversion clade</taxon>
        <taxon>NPAAA clade</taxon>
        <taxon>Hologalegina</taxon>
        <taxon>IRL clade</taxon>
        <taxon>Trifolieae</taxon>
        <taxon>Trifolium</taxon>
    </lineage>
</organism>
<dbReference type="InterPro" id="IPR036397">
    <property type="entry name" value="RNaseH_sf"/>
</dbReference>
<name>A0A2Z6PC84_TRISU</name>
<dbReference type="Pfam" id="PF07727">
    <property type="entry name" value="RVT_2"/>
    <property type="match status" value="1"/>
</dbReference>
<keyword evidence="6" id="KW-1185">Reference proteome</keyword>
<sequence length="1157" mass="130559">MKKAIIMKNKLRFLDGSSPMPDNFDPTYEVWVRCNNLVLSWIINSVIPSISQSLIYSEVAADAWSDLKARFSPANRVRVSSLQRELYSFRQNSLSVNDFFTAIKSFWEELECNCLVRCECEATRNARKFKNEDLVLLFLTGLNDNYAAVRSQILLMEPFPDINAAFAMIIQHESLNELDHSDESVASINLTERRKFHNHSKGKPNYQNESCTFCGRSGHIVDICYKKNGYPPGFKFRDGSSPPKSAMANYVNRDDVVKTEAASSTAEQRVNSFTAEEYQALMSLLKTSSSMPNAGSKVNNIHMPSTSSYSAGFQGIYSASCNSISDGVNALIVDSGASEPLTMCVTPSTYSLITRNFNLISVSKVTQDLHCTFRFTDHICIIQNSLQRTIGSAKFVHGLYYLEGTSPNSRPSPGTVCNSINIPSSAVWHFRFGHASYSSSSRATHCFELLHMDLWGPYSTPTLHGHKYFLTIVDDFSRYTWIVLLKGKHEAASQIQKFILLVETQFECKIKTLKSDNGPEFSLQSFYASKGILHQTSCVHTPQQNGRVERKHQCILNVARALLFQSKLPPKFWGYDVTHAVYIMNRIPSSAIHDQLPYHLLHKSLPDLSSLRVFGCLCYISSTDVNMSKLQSRATKCIFLGYRTGVKGFVVLNLHNYQTSISKIVVFEETVFPYTTSNPNIQSWEYLDSTEPHSQQHTNMSSPTIDPILPMSLPQPSLDSPPSSDFNSIPPLSSPPPKRQSTRLKTRPIHLLDYRCNNVTSKTPYPISNYTSHSNLSSHQLTYTLSLLNDSEPSSYNEACKSDNWIKAMQNELHALSQNHTWTIVGLPSGVTPIGSKWVYKIKRHSDGTIERYKARLVAKGYNQREGIDFFETFSLVAKMTSIRTVFAIASINNWFVHQLDVNNAFLHGNLCEDVYMKIPQGLEGEPANKVCDLGCKPSTIPMDPNTKMHHDDTAPYTDISEYRTLVGKLLYLTTTRPDIAHPVQQLSQFSVCPTVSHYKAAHSSQILEELSWLRRSITGYCFFIGSSLVSWKSKKQQTVARSSSEAEYKALTATTCELQWLTYLLRDLQVTYINKPALFCDSQSARHIASNPVFHERTKHIDIDCHVVRERLQAELMKLLPISGHEQTTDIFTKALHPANFNRLISKLGLLDIYKP</sequence>
<dbReference type="CDD" id="cd09272">
    <property type="entry name" value="RNase_HI_RT_Ty1"/>
    <property type="match status" value="1"/>
</dbReference>
<dbReference type="SUPFAM" id="SSF53098">
    <property type="entry name" value="Ribonuclease H-like"/>
    <property type="match status" value="1"/>
</dbReference>
<dbReference type="PANTHER" id="PTHR42648:SF31">
    <property type="entry name" value="RNA-DIRECTED DNA POLYMERASE"/>
    <property type="match status" value="1"/>
</dbReference>
<evidence type="ECO:0000256" key="2">
    <source>
        <dbReference type="ARBA" id="ARBA00022801"/>
    </source>
</evidence>
<dbReference type="InterPro" id="IPR043502">
    <property type="entry name" value="DNA/RNA_pol_sf"/>
</dbReference>
<dbReference type="GO" id="GO:0015074">
    <property type="term" value="P:DNA integration"/>
    <property type="evidence" value="ECO:0007669"/>
    <property type="project" value="InterPro"/>
</dbReference>
<evidence type="ECO:0000313" key="5">
    <source>
        <dbReference type="EMBL" id="GAU40997.1"/>
    </source>
</evidence>
<feature type="region of interest" description="Disordered" evidence="3">
    <location>
        <begin position="690"/>
        <end position="744"/>
    </location>
</feature>
<evidence type="ECO:0000313" key="6">
    <source>
        <dbReference type="Proteomes" id="UP000242715"/>
    </source>
</evidence>
<feature type="compositionally biased region" description="Polar residues" evidence="3">
    <location>
        <begin position="692"/>
        <end position="704"/>
    </location>
</feature>
<dbReference type="PROSITE" id="PS50994">
    <property type="entry name" value="INTEGRASE"/>
    <property type="match status" value="1"/>
</dbReference>
<evidence type="ECO:0000256" key="3">
    <source>
        <dbReference type="SAM" id="MobiDB-lite"/>
    </source>
</evidence>
<evidence type="ECO:0000256" key="1">
    <source>
        <dbReference type="ARBA" id="ARBA00022723"/>
    </source>
</evidence>
<feature type="domain" description="Integrase catalytic" evidence="4">
    <location>
        <begin position="441"/>
        <end position="605"/>
    </location>
</feature>
<dbReference type="SUPFAM" id="SSF56672">
    <property type="entry name" value="DNA/RNA polymerases"/>
    <property type="match status" value="1"/>
</dbReference>
<dbReference type="InterPro" id="IPR039537">
    <property type="entry name" value="Retrotran_Ty1/copia-like"/>
</dbReference>
<dbReference type="OrthoDB" id="1306223at2759"/>
<dbReference type="Pfam" id="PF25597">
    <property type="entry name" value="SH3_retrovirus"/>
    <property type="match status" value="1"/>
</dbReference>
<gene>
    <name evidence="5" type="ORF">TSUD_92220</name>
</gene>
<dbReference type="EMBL" id="DF973837">
    <property type="protein sequence ID" value="GAU40997.1"/>
    <property type="molecule type" value="Genomic_DNA"/>
</dbReference>
<dbReference type="GO" id="GO:0046872">
    <property type="term" value="F:metal ion binding"/>
    <property type="evidence" value="ECO:0007669"/>
    <property type="project" value="UniProtKB-KW"/>
</dbReference>